<feature type="binding site" evidence="2">
    <location>
        <position position="73"/>
    </location>
    <ligand>
        <name>Mg(2+)</name>
        <dbReference type="ChEBI" id="CHEBI:18420"/>
        <label>2</label>
    </ligand>
</feature>
<evidence type="ECO:0000259" key="5">
    <source>
        <dbReference type="Pfam" id="PF02769"/>
    </source>
</evidence>
<comment type="miscellaneous">
    <text evidence="2">Reaction mechanism of ThiL seems to utilize a direct, inline transfer of the gamma-phosphate of ATP to TMP rather than a phosphorylated enzyme intermediate.</text>
</comment>
<dbReference type="GO" id="GO:0009228">
    <property type="term" value="P:thiamine biosynthetic process"/>
    <property type="evidence" value="ECO:0007669"/>
    <property type="project" value="UniProtKB-KW"/>
</dbReference>
<keyword evidence="2 6" id="KW-0418">Kinase</keyword>
<dbReference type="Proteomes" id="UP000464178">
    <property type="component" value="Chromosome"/>
</dbReference>
<dbReference type="EC" id="2.7.4.16" evidence="2"/>
<dbReference type="InterPro" id="IPR016188">
    <property type="entry name" value="PurM-like_N"/>
</dbReference>
<name>A0A6P2D077_9BACT</name>
<keyword evidence="2" id="KW-0808">Transferase</keyword>
<dbReference type="UniPathway" id="UPA00060">
    <property type="reaction ID" value="UER00142"/>
</dbReference>
<feature type="domain" description="PurM-like N-terminal" evidence="4">
    <location>
        <begin position="150"/>
        <end position="188"/>
    </location>
</feature>
<feature type="binding site" evidence="2">
    <location>
        <position position="349"/>
    </location>
    <ligand>
        <name>substrate</name>
    </ligand>
</feature>
<dbReference type="HAMAP" id="MF_02128">
    <property type="entry name" value="TMP_kinase"/>
    <property type="match status" value="1"/>
</dbReference>
<evidence type="ECO:0000313" key="6">
    <source>
        <dbReference type="EMBL" id="VTR93464.1"/>
    </source>
</evidence>
<dbReference type="SUPFAM" id="SSF56042">
    <property type="entry name" value="PurM C-terminal domain-like"/>
    <property type="match status" value="1"/>
</dbReference>
<keyword evidence="7" id="KW-1185">Reference proteome</keyword>
<feature type="domain" description="PurM-like C-terminal" evidence="5">
    <location>
        <begin position="216"/>
        <end position="327"/>
    </location>
</feature>
<dbReference type="GO" id="GO:0009030">
    <property type="term" value="F:thiamine-phosphate kinase activity"/>
    <property type="evidence" value="ECO:0007669"/>
    <property type="project" value="UniProtKB-UniRule"/>
</dbReference>
<comment type="function">
    <text evidence="2">Catalyzes the ATP-dependent phosphorylation of thiamine-monophosphate (TMP) to form thiamine-pyrophosphate (TPP), the active form of vitamin B1.</text>
</comment>
<dbReference type="Gene3D" id="3.30.1330.10">
    <property type="entry name" value="PurM-like, N-terminal domain"/>
    <property type="match status" value="2"/>
</dbReference>
<keyword evidence="2" id="KW-0479">Metal-binding</keyword>
<dbReference type="Gene3D" id="3.90.650.10">
    <property type="entry name" value="PurM-like C-terminal domain"/>
    <property type="match status" value="1"/>
</dbReference>
<evidence type="ECO:0000256" key="1">
    <source>
        <dbReference type="ARBA" id="ARBA00022977"/>
    </source>
</evidence>
<organism evidence="6 7">
    <name type="scientific">Gemmata massiliana</name>
    <dbReference type="NCBI Taxonomy" id="1210884"/>
    <lineage>
        <taxon>Bacteria</taxon>
        <taxon>Pseudomonadati</taxon>
        <taxon>Planctomycetota</taxon>
        <taxon>Planctomycetia</taxon>
        <taxon>Gemmatales</taxon>
        <taxon>Gemmataceae</taxon>
        <taxon>Gemmata</taxon>
    </lineage>
</organism>
<keyword evidence="2" id="KW-0067">ATP-binding</keyword>
<feature type="binding site" evidence="2">
    <location>
        <position position="244"/>
    </location>
    <ligand>
        <name>Mg(2+)</name>
        <dbReference type="ChEBI" id="CHEBI:18420"/>
        <label>3</label>
    </ligand>
</feature>
<feature type="domain" description="PurM-like N-terminal" evidence="4">
    <location>
        <begin position="26"/>
        <end position="94"/>
    </location>
</feature>
<dbReference type="RefSeq" id="WP_162668184.1">
    <property type="nucleotide sequence ID" value="NZ_LR593886.1"/>
</dbReference>
<feature type="binding site" evidence="2">
    <location>
        <position position="297"/>
    </location>
    <ligand>
        <name>substrate</name>
    </ligand>
</feature>
<feature type="binding site" evidence="2">
    <location>
        <position position="43"/>
    </location>
    <ligand>
        <name>Mg(2+)</name>
        <dbReference type="ChEBI" id="CHEBI:18420"/>
        <label>1</label>
    </ligand>
</feature>
<evidence type="ECO:0000313" key="7">
    <source>
        <dbReference type="Proteomes" id="UP000464178"/>
    </source>
</evidence>
<dbReference type="AlphaFoldDB" id="A0A6P2D077"/>
<dbReference type="SUPFAM" id="SSF55326">
    <property type="entry name" value="PurM N-terminal domain-like"/>
    <property type="match status" value="2"/>
</dbReference>
<comment type="catalytic activity">
    <reaction evidence="2">
        <text>thiamine phosphate + ATP = thiamine diphosphate + ADP</text>
        <dbReference type="Rhea" id="RHEA:15913"/>
        <dbReference type="ChEBI" id="CHEBI:30616"/>
        <dbReference type="ChEBI" id="CHEBI:37575"/>
        <dbReference type="ChEBI" id="CHEBI:58937"/>
        <dbReference type="ChEBI" id="CHEBI:456216"/>
        <dbReference type="EC" id="2.7.4.16"/>
    </reaction>
</comment>
<dbReference type="InterPro" id="IPR036676">
    <property type="entry name" value="PurM-like_C_sf"/>
</dbReference>
<feature type="binding site" evidence="2">
    <location>
        <position position="153"/>
    </location>
    <ligand>
        <name>ATP</name>
        <dbReference type="ChEBI" id="CHEBI:30616"/>
    </ligand>
</feature>
<sequence length="353" mass="37011">MPNEFEYIAWLRSQTPADARVRIGPGDDCAALAPPARELLVTTDMLMDGTDFILSEVDPRRVGRKAMAVNLSDIAAMAGIPIAAVVSVALPRPTPPSPLPEGKGEQAREITELEATSADSSFSPFPSGRGDGGVGSSDGPFSSGGVSLPKQLYLGLRDIADAFGVPIVGGDTNTWTNKLVISVTALGEATARGPVRRSGAKPGDWLFVTGPLGGSILGHHLDFTPRVREALLLHEAVELRAMLDISDGLAADLNHICEESKCGAVVVAEAIPISDAARELSRTSGKTPLQHALGDGEDFELVFAVSPTDGTKLLHQPPVPGLAKIGECIEAGLWIEENGERKSLAPTGWVHAL</sequence>
<feature type="binding site" evidence="2">
    <location>
        <begin position="170"/>
        <end position="171"/>
    </location>
    <ligand>
        <name>ATP</name>
        <dbReference type="ChEBI" id="CHEBI:30616"/>
    </ligand>
</feature>
<dbReference type="InterPro" id="IPR010918">
    <property type="entry name" value="PurM-like_C_dom"/>
</dbReference>
<dbReference type="Pfam" id="PF02769">
    <property type="entry name" value="AIRS_C"/>
    <property type="match status" value="1"/>
</dbReference>
<proteinExistence type="inferred from homology"/>
<feature type="binding site" evidence="2">
    <location>
        <position position="247"/>
    </location>
    <ligand>
        <name>Mg(2+)</name>
        <dbReference type="ChEBI" id="CHEBI:18420"/>
        <label>5</label>
    </ligand>
</feature>
<comment type="similarity">
    <text evidence="2">Belongs to the thiamine-monophosphate kinase family.</text>
</comment>
<evidence type="ECO:0000259" key="4">
    <source>
        <dbReference type="Pfam" id="PF00586"/>
    </source>
</evidence>
<feature type="binding site" evidence="2">
    <location>
        <position position="44"/>
    </location>
    <ligand>
        <name>Mg(2+)</name>
        <dbReference type="ChEBI" id="CHEBI:18420"/>
        <label>1</label>
    </ligand>
</feature>
<gene>
    <name evidence="2" type="primary">thiL</name>
    <name evidence="6" type="ORF">SOIL9_42500</name>
</gene>
<feature type="binding site" evidence="2">
    <location>
        <position position="73"/>
    </location>
    <ligand>
        <name>Mg(2+)</name>
        <dbReference type="ChEBI" id="CHEBI:18420"/>
        <label>3</label>
    </ligand>
</feature>
<feature type="binding site" evidence="2">
    <location>
        <position position="44"/>
    </location>
    <ligand>
        <name>Mg(2+)</name>
        <dbReference type="ChEBI" id="CHEBI:18420"/>
        <label>2</label>
    </ligand>
</feature>
<dbReference type="PIRSF" id="PIRSF005303">
    <property type="entry name" value="Thiam_monoph_kin"/>
    <property type="match status" value="1"/>
</dbReference>
<evidence type="ECO:0000256" key="2">
    <source>
        <dbReference type="HAMAP-Rule" id="MF_02128"/>
    </source>
</evidence>
<dbReference type="PANTHER" id="PTHR30270:SF0">
    <property type="entry name" value="THIAMINE-MONOPHOSPHATE KINASE"/>
    <property type="match status" value="1"/>
</dbReference>
<dbReference type="CDD" id="cd02194">
    <property type="entry name" value="ThiL"/>
    <property type="match status" value="1"/>
</dbReference>
<comment type="pathway">
    <text evidence="2">Cofactor biosynthesis; thiamine diphosphate biosynthesis; thiamine diphosphate from thiamine phosphate: step 1/1.</text>
</comment>
<feature type="binding site" evidence="2">
    <location>
        <position position="51"/>
    </location>
    <ligand>
        <name>substrate</name>
    </ligand>
</feature>
<keyword evidence="2" id="KW-0460">Magnesium</keyword>
<dbReference type="Pfam" id="PF00586">
    <property type="entry name" value="AIRS"/>
    <property type="match status" value="2"/>
</dbReference>
<keyword evidence="2" id="KW-0547">Nucleotide-binding</keyword>
<feature type="binding site" evidence="2">
    <location>
        <position position="246"/>
    </location>
    <ligand>
        <name>ATP</name>
        <dbReference type="ChEBI" id="CHEBI:30616"/>
    </ligand>
</feature>
<dbReference type="PANTHER" id="PTHR30270">
    <property type="entry name" value="THIAMINE-MONOPHOSPHATE KINASE"/>
    <property type="match status" value="1"/>
</dbReference>
<dbReference type="EMBL" id="LR593886">
    <property type="protein sequence ID" value="VTR93464.1"/>
    <property type="molecule type" value="Genomic_DNA"/>
</dbReference>
<dbReference type="GO" id="GO:0009229">
    <property type="term" value="P:thiamine diphosphate biosynthetic process"/>
    <property type="evidence" value="ECO:0007669"/>
    <property type="project" value="UniProtKB-UniRule"/>
</dbReference>
<accession>A0A6P2D077</accession>
<dbReference type="InterPro" id="IPR036921">
    <property type="entry name" value="PurM-like_N_sf"/>
</dbReference>
<feature type="binding site" evidence="2">
    <location>
        <position position="171"/>
    </location>
    <ligand>
        <name>Mg(2+)</name>
        <dbReference type="ChEBI" id="CHEBI:18420"/>
        <label>1</label>
    </ligand>
</feature>
<reference evidence="6 7" key="1">
    <citation type="submission" date="2019-05" db="EMBL/GenBank/DDBJ databases">
        <authorList>
            <consortium name="Science for Life Laboratories"/>
        </authorList>
    </citation>
    <scope>NUCLEOTIDE SEQUENCE [LARGE SCALE GENOMIC DNA]</scope>
    <source>
        <strain evidence="6">Soil9</strain>
    </source>
</reference>
<dbReference type="InterPro" id="IPR006283">
    <property type="entry name" value="ThiL-like"/>
</dbReference>
<evidence type="ECO:0000256" key="3">
    <source>
        <dbReference type="SAM" id="MobiDB-lite"/>
    </source>
</evidence>
<dbReference type="GO" id="GO:0000287">
    <property type="term" value="F:magnesium ion binding"/>
    <property type="evidence" value="ECO:0007669"/>
    <property type="project" value="UniProtKB-UniRule"/>
</dbReference>
<keyword evidence="1 2" id="KW-0784">Thiamine biosynthesis</keyword>
<dbReference type="KEGG" id="gms:SOIL9_42500"/>
<dbReference type="GO" id="GO:0005524">
    <property type="term" value="F:ATP binding"/>
    <property type="evidence" value="ECO:0007669"/>
    <property type="project" value="UniProtKB-UniRule"/>
</dbReference>
<feature type="binding site" evidence="2">
    <location>
        <position position="28"/>
    </location>
    <ligand>
        <name>Mg(2+)</name>
        <dbReference type="ChEBI" id="CHEBI:18420"/>
        <label>4</label>
    </ligand>
</feature>
<feature type="binding site" evidence="2">
    <location>
        <position position="73"/>
    </location>
    <ligand>
        <name>Mg(2+)</name>
        <dbReference type="ChEBI" id="CHEBI:18420"/>
        <label>4</label>
    </ligand>
</feature>
<feature type="binding site" evidence="2">
    <location>
        <position position="197"/>
    </location>
    <ligand>
        <name>ATP</name>
        <dbReference type="ChEBI" id="CHEBI:30616"/>
    </ligand>
</feature>
<feature type="region of interest" description="Disordered" evidence="3">
    <location>
        <begin position="114"/>
        <end position="141"/>
    </location>
</feature>
<protein>
    <recommendedName>
        <fullName evidence="2">Thiamine-monophosphate kinase</fullName>
        <shortName evidence="2">TMP kinase</shortName>
        <shortName evidence="2">Thiamine-phosphate kinase</shortName>
        <ecNumber evidence="2">2.7.4.16</ecNumber>
    </recommendedName>
</protein>
<feature type="binding site" evidence="2">
    <location>
        <position position="28"/>
    </location>
    <ligand>
        <name>Mg(2+)</name>
        <dbReference type="ChEBI" id="CHEBI:18420"/>
        <label>3</label>
    </ligand>
</feature>
<feature type="binding site" evidence="2">
    <location>
        <position position="42"/>
    </location>
    <ligand>
        <name>Mg(2+)</name>
        <dbReference type="ChEBI" id="CHEBI:18420"/>
        <label>4</label>
    </ligand>
</feature>